<reference evidence="2 3" key="1">
    <citation type="submission" date="2020-11" db="EMBL/GenBank/DDBJ databases">
        <title>Draft genome sequencing of a Lachnospiraceae strain isolated from anoxic soil subjected to BSD treatment.</title>
        <authorList>
            <person name="Uek A."/>
            <person name="Tonouchi A."/>
        </authorList>
    </citation>
    <scope>NUCLEOTIDE SEQUENCE [LARGE SCALE GENOMIC DNA]</scope>
    <source>
        <strain evidence="2 3">TB5</strain>
    </source>
</reference>
<gene>
    <name evidence="2" type="ORF">bsdtb5_35090</name>
</gene>
<evidence type="ECO:0000256" key="1">
    <source>
        <dbReference type="SAM" id="Phobius"/>
    </source>
</evidence>
<proteinExistence type="predicted"/>
<dbReference type="AlphaFoldDB" id="A0A7R7ENQ3"/>
<dbReference type="EMBL" id="AP024169">
    <property type="protein sequence ID" value="BCN32214.1"/>
    <property type="molecule type" value="Genomic_DNA"/>
</dbReference>
<evidence type="ECO:0000313" key="2">
    <source>
        <dbReference type="EMBL" id="BCN32214.1"/>
    </source>
</evidence>
<dbReference type="InterPro" id="IPR052384">
    <property type="entry name" value="TMTC_O-mannosyltransferase"/>
</dbReference>
<dbReference type="KEGG" id="ahb:bsdtb5_35090"/>
<keyword evidence="1" id="KW-0812">Transmembrane</keyword>
<accession>A0A7R7ENQ3</accession>
<keyword evidence="1" id="KW-1133">Transmembrane helix</keyword>
<feature type="transmembrane region" description="Helical" evidence="1">
    <location>
        <begin position="214"/>
        <end position="234"/>
    </location>
</feature>
<feature type="transmembrane region" description="Helical" evidence="1">
    <location>
        <begin position="9"/>
        <end position="28"/>
    </location>
</feature>
<feature type="transmembrane region" description="Helical" evidence="1">
    <location>
        <begin position="115"/>
        <end position="133"/>
    </location>
</feature>
<dbReference type="GO" id="GO:0000030">
    <property type="term" value="F:mannosyltransferase activity"/>
    <property type="evidence" value="ECO:0007669"/>
    <property type="project" value="TreeGrafter"/>
</dbReference>
<dbReference type="GO" id="GO:0035269">
    <property type="term" value="P:protein O-linked glycosylation via mannose"/>
    <property type="evidence" value="ECO:0007669"/>
    <property type="project" value="TreeGrafter"/>
</dbReference>
<feature type="transmembrane region" description="Helical" evidence="1">
    <location>
        <begin position="279"/>
        <end position="299"/>
    </location>
</feature>
<dbReference type="RefSeq" id="WP_271713278.1">
    <property type="nucleotide sequence ID" value="NZ_AP024169.1"/>
</dbReference>
<dbReference type="Proteomes" id="UP000595897">
    <property type="component" value="Chromosome"/>
</dbReference>
<dbReference type="PANTHER" id="PTHR44216">
    <property type="entry name" value="PROTEIN O-MANNOSYL-TRANSFERASE TMTC2"/>
    <property type="match status" value="1"/>
</dbReference>
<protein>
    <recommendedName>
        <fullName evidence="4">Glycosyltransferase RgtA/B/C/D-like domain-containing protein</fullName>
    </recommendedName>
</protein>
<keyword evidence="3" id="KW-1185">Reference proteome</keyword>
<evidence type="ECO:0000313" key="3">
    <source>
        <dbReference type="Proteomes" id="UP000595897"/>
    </source>
</evidence>
<feature type="transmembrane region" description="Helical" evidence="1">
    <location>
        <begin position="84"/>
        <end position="103"/>
    </location>
</feature>
<feature type="transmembrane region" description="Helical" evidence="1">
    <location>
        <begin position="139"/>
        <end position="160"/>
    </location>
</feature>
<organism evidence="2 3">
    <name type="scientific">Anaeromicropila herbilytica</name>
    <dbReference type="NCBI Taxonomy" id="2785025"/>
    <lineage>
        <taxon>Bacteria</taxon>
        <taxon>Bacillati</taxon>
        <taxon>Bacillota</taxon>
        <taxon>Clostridia</taxon>
        <taxon>Lachnospirales</taxon>
        <taxon>Lachnospiraceae</taxon>
        <taxon>Anaeromicropila</taxon>
    </lineage>
</organism>
<sequence length="570" mass="66038">MVQKNNKNTLLILILFTFSFLSILWMLTVSNSFTFDDFTTLCNARFKTFNELFSFLPSKSYNDRPIGLMFIKVLNILFGLNYQSYHIVFGIVHFINIILVYKISKLVFDGVDEKLKIYFSVIAAAVFGIYPASLMTVSWISAVYDILCCLFTLLSLYFYLKSRINLDYCNFYALISIICFYFSIRTKEMSLTLPLIILVYELWKSLDEKKRIKLRWYLFFQLFMMVFFVLRLYLSGVKNVTPDNPYYQSFNIFSLFKNAIRYMFLYFDWGNSGFTFTDFSYGALFGVGVFGIIVIFSLYKAIKRRDFSILLSIISIGISITVVLTMVNMQHRLYLYIPSVFIGLTVAIVLYKVMSYFQFKYLWEFIIIFILCLYLVNYTPGMVGYKVNWLNYCSQDANSLKQIEKLQAPVDDTNVYVKGALEGYNIFFYGPGNSLKLMFDNQSINTILVDEFPDNPEQPYIFLDNSNNSITEVKRDMTPKALVINSIYPSQIDSETTYNKDGSLNIGVVCNIASENLKILINGEEMNTSIGKDFISTVIPKQLLKVKKIEVMVKDSKTNSISNKMIIDNN</sequence>
<name>A0A7R7ENQ3_9FIRM</name>
<keyword evidence="1" id="KW-0472">Membrane</keyword>
<feature type="transmembrane region" description="Helical" evidence="1">
    <location>
        <begin position="167"/>
        <end position="184"/>
    </location>
</feature>
<evidence type="ECO:0008006" key="4">
    <source>
        <dbReference type="Google" id="ProtNLM"/>
    </source>
</evidence>
<dbReference type="PANTHER" id="PTHR44216:SF3">
    <property type="entry name" value="PROTEIN O-MANNOSYL-TRANSFERASE TMTC2"/>
    <property type="match status" value="1"/>
</dbReference>
<feature type="transmembrane region" description="Helical" evidence="1">
    <location>
        <begin position="333"/>
        <end position="354"/>
    </location>
</feature>
<feature type="transmembrane region" description="Helical" evidence="1">
    <location>
        <begin position="361"/>
        <end position="378"/>
    </location>
</feature>
<feature type="transmembrane region" description="Helical" evidence="1">
    <location>
        <begin position="246"/>
        <end position="267"/>
    </location>
</feature>
<feature type="transmembrane region" description="Helical" evidence="1">
    <location>
        <begin position="306"/>
        <end position="327"/>
    </location>
</feature>